<evidence type="ECO:0000313" key="2">
    <source>
        <dbReference type="Proteomes" id="UP000821845"/>
    </source>
</evidence>
<reference evidence="1" key="1">
    <citation type="submission" date="2020-05" db="EMBL/GenBank/DDBJ databases">
        <title>Large-scale comparative analyses of tick genomes elucidate their genetic diversity and vector capacities.</title>
        <authorList>
            <person name="Jia N."/>
            <person name="Wang J."/>
            <person name="Shi W."/>
            <person name="Du L."/>
            <person name="Sun Y."/>
            <person name="Zhan W."/>
            <person name="Jiang J."/>
            <person name="Wang Q."/>
            <person name="Zhang B."/>
            <person name="Ji P."/>
            <person name="Sakyi L.B."/>
            <person name="Cui X."/>
            <person name="Yuan T."/>
            <person name="Jiang B."/>
            <person name="Yang W."/>
            <person name="Lam T.T.-Y."/>
            <person name="Chang Q."/>
            <person name="Ding S."/>
            <person name="Wang X."/>
            <person name="Zhu J."/>
            <person name="Ruan X."/>
            <person name="Zhao L."/>
            <person name="Wei J."/>
            <person name="Que T."/>
            <person name="Du C."/>
            <person name="Cheng J."/>
            <person name="Dai P."/>
            <person name="Han X."/>
            <person name="Huang E."/>
            <person name="Gao Y."/>
            <person name="Liu J."/>
            <person name="Shao H."/>
            <person name="Ye R."/>
            <person name="Li L."/>
            <person name="Wei W."/>
            <person name="Wang X."/>
            <person name="Wang C."/>
            <person name="Yang T."/>
            <person name="Huo Q."/>
            <person name="Li W."/>
            <person name="Guo W."/>
            <person name="Chen H."/>
            <person name="Zhou L."/>
            <person name="Ni X."/>
            <person name="Tian J."/>
            <person name="Zhou Y."/>
            <person name="Sheng Y."/>
            <person name="Liu T."/>
            <person name="Pan Y."/>
            <person name="Xia L."/>
            <person name="Li J."/>
            <person name="Zhao F."/>
            <person name="Cao W."/>
        </authorList>
    </citation>
    <scope>NUCLEOTIDE SEQUENCE</scope>
    <source>
        <strain evidence="1">Hyas-2018</strain>
    </source>
</reference>
<comment type="caution">
    <text evidence="1">The sequence shown here is derived from an EMBL/GenBank/DDBJ whole genome shotgun (WGS) entry which is preliminary data.</text>
</comment>
<protein>
    <submittedName>
        <fullName evidence="1">Uncharacterized protein</fullName>
    </submittedName>
</protein>
<organism evidence="1 2">
    <name type="scientific">Hyalomma asiaticum</name>
    <name type="common">Tick</name>
    <dbReference type="NCBI Taxonomy" id="266040"/>
    <lineage>
        <taxon>Eukaryota</taxon>
        <taxon>Metazoa</taxon>
        <taxon>Ecdysozoa</taxon>
        <taxon>Arthropoda</taxon>
        <taxon>Chelicerata</taxon>
        <taxon>Arachnida</taxon>
        <taxon>Acari</taxon>
        <taxon>Parasitiformes</taxon>
        <taxon>Ixodida</taxon>
        <taxon>Ixodoidea</taxon>
        <taxon>Ixodidae</taxon>
        <taxon>Hyalomminae</taxon>
        <taxon>Hyalomma</taxon>
    </lineage>
</organism>
<keyword evidence="2" id="KW-1185">Reference proteome</keyword>
<accession>A0ACB7SAF3</accession>
<sequence length="189" mass="20132">MATNPDNDTSCPLVHQTSGTPPPSAAGDFRPPPSAPIAIARTGRLPISMPSGRYVLAPGYIDQYRNETVGSSSTPPGYYVVEEDTRRPPTNGVARAAAAALVSFWYVNGTARTTWMLPHGGCPATLPGVYRTLGECSLQCVEKGGQTWMPNAVLGVAARPKEHSLVDRRSPVGNNQFDSMKACQEACQD</sequence>
<dbReference type="EMBL" id="CM023485">
    <property type="protein sequence ID" value="KAH6931535.1"/>
    <property type="molecule type" value="Genomic_DNA"/>
</dbReference>
<gene>
    <name evidence="1" type="ORF">HPB50_025138</name>
</gene>
<dbReference type="Proteomes" id="UP000821845">
    <property type="component" value="Chromosome 5"/>
</dbReference>
<proteinExistence type="predicted"/>
<evidence type="ECO:0000313" key="1">
    <source>
        <dbReference type="EMBL" id="KAH6931535.1"/>
    </source>
</evidence>
<name>A0ACB7SAF3_HYAAI</name>